<dbReference type="Gene3D" id="1.10.238.10">
    <property type="entry name" value="EF-hand"/>
    <property type="match status" value="2"/>
</dbReference>
<feature type="compositionally biased region" description="Basic and acidic residues" evidence="2">
    <location>
        <begin position="198"/>
        <end position="215"/>
    </location>
</feature>
<reference evidence="4" key="1">
    <citation type="submission" date="2023-04" db="EMBL/GenBank/DDBJ databases">
        <title>Phytophthora lilii NBRC 32176.</title>
        <authorList>
            <person name="Ichikawa N."/>
            <person name="Sato H."/>
            <person name="Tonouchi N."/>
        </authorList>
    </citation>
    <scope>NUCLEOTIDE SEQUENCE</scope>
    <source>
        <strain evidence="4">NBRC 32176</strain>
    </source>
</reference>
<feature type="compositionally biased region" description="Basic and acidic residues" evidence="2">
    <location>
        <begin position="45"/>
        <end position="56"/>
    </location>
</feature>
<feature type="region of interest" description="Disordered" evidence="2">
    <location>
        <begin position="1000"/>
        <end position="1020"/>
    </location>
</feature>
<feature type="region of interest" description="Disordered" evidence="2">
    <location>
        <begin position="1189"/>
        <end position="1209"/>
    </location>
</feature>
<feature type="domain" description="EF-hand" evidence="3">
    <location>
        <begin position="1264"/>
        <end position="1299"/>
    </location>
</feature>
<evidence type="ECO:0000313" key="5">
    <source>
        <dbReference type="Proteomes" id="UP001165083"/>
    </source>
</evidence>
<evidence type="ECO:0000259" key="3">
    <source>
        <dbReference type="PROSITE" id="PS50222"/>
    </source>
</evidence>
<name>A0A9W6WS30_9STRA</name>
<dbReference type="InterPro" id="IPR014002">
    <property type="entry name" value="Agenet_dom_plant"/>
</dbReference>
<feature type="region of interest" description="Disordered" evidence="2">
    <location>
        <begin position="716"/>
        <end position="735"/>
    </location>
</feature>
<feature type="compositionally biased region" description="Basic residues" evidence="2">
    <location>
        <begin position="5243"/>
        <end position="5252"/>
    </location>
</feature>
<feature type="compositionally biased region" description="Basic residues" evidence="2">
    <location>
        <begin position="1111"/>
        <end position="1120"/>
    </location>
</feature>
<dbReference type="SMART" id="SM00054">
    <property type="entry name" value="EFh"/>
    <property type="match status" value="5"/>
</dbReference>
<dbReference type="InterPro" id="IPR036339">
    <property type="entry name" value="PUB-like_dom_sf"/>
</dbReference>
<dbReference type="GO" id="GO:0005509">
    <property type="term" value="F:calcium ion binding"/>
    <property type="evidence" value="ECO:0007669"/>
    <property type="project" value="InterPro"/>
</dbReference>
<dbReference type="SUPFAM" id="SSF143503">
    <property type="entry name" value="PUG domain-like"/>
    <property type="match status" value="3"/>
</dbReference>
<feature type="compositionally biased region" description="Basic residues" evidence="2">
    <location>
        <begin position="2402"/>
        <end position="2411"/>
    </location>
</feature>
<feature type="domain" description="EF-hand" evidence="3">
    <location>
        <begin position="5330"/>
        <end position="5365"/>
    </location>
</feature>
<dbReference type="InterPro" id="IPR002048">
    <property type="entry name" value="EF_hand_dom"/>
</dbReference>
<feature type="region of interest" description="Disordered" evidence="2">
    <location>
        <begin position="45"/>
        <end position="82"/>
    </location>
</feature>
<feature type="region of interest" description="Disordered" evidence="2">
    <location>
        <begin position="198"/>
        <end position="244"/>
    </location>
</feature>
<feature type="region of interest" description="Disordered" evidence="2">
    <location>
        <begin position="1069"/>
        <end position="1165"/>
    </location>
</feature>
<feature type="compositionally biased region" description="Low complexity" evidence="2">
    <location>
        <begin position="5287"/>
        <end position="5298"/>
    </location>
</feature>
<feature type="region of interest" description="Disordered" evidence="2">
    <location>
        <begin position="2336"/>
        <end position="2422"/>
    </location>
</feature>
<dbReference type="Proteomes" id="UP001165083">
    <property type="component" value="Unassembled WGS sequence"/>
</dbReference>
<protein>
    <submittedName>
        <fullName evidence="4">Unnamed protein product</fullName>
    </submittedName>
</protein>
<keyword evidence="5" id="KW-1185">Reference proteome</keyword>
<dbReference type="InterPro" id="IPR018997">
    <property type="entry name" value="PUB_domain"/>
</dbReference>
<dbReference type="PROSITE" id="PS00018">
    <property type="entry name" value="EF_HAND_1"/>
    <property type="match status" value="1"/>
</dbReference>
<dbReference type="InterPro" id="IPR002999">
    <property type="entry name" value="Tudor"/>
</dbReference>
<dbReference type="PROSITE" id="PS50222">
    <property type="entry name" value="EF_HAND_2"/>
    <property type="match status" value="3"/>
</dbReference>
<comment type="caution">
    <text evidence="4">The sequence shown here is derived from an EMBL/GenBank/DDBJ whole genome shotgun (WGS) entry which is preliminary data.</text>
</comment>
<evidence type="ECO:0000313" key="4">
    <source>
        <dbReference type="EMBL" id="GMF15318.1"/>
    </source>
</evidence>
<dbReference type="Pfam" id="PF13499">
    <property type="entry name" value="EF-hand_7"/>
    <property type="match status" value="1"/>
</dbReference>
<feature type="domain" description="EF-hand" evidence="3">
    <location>
        <begin position="1962"/>
        <end position="1987"/>
    </location>
</feature>
<dbReference type="CDD" id="cd04508">
    <property type="entry name" value="Tudor_SF"/>
    <property type="match status" value="12"/>
</dbReference>
<keyword evidence="1" id="KW-0106">Calcium</keyword>
<dbReference type="EMBL" id="BSXW01000219">
    <property type="protein sequence ID" value="GMF15318.1"/>
    <property type="molecule type" value="Genomic_DNA"/>
</dbReference>
<dbReference type="PANTHER" id="PTHR34157">
    <property type="entry name" value="TUZIN"/>
    <property type="match status" value="1"/>
</dbReference>
<feature type="compositionally biased region" description="Basic residues" evidence="2">
    <location>
        <begin position="1152"/>
        <end position="1161"/>
    </location>
</feature>
<gene>
    <name evidence="4" type="ORF">Plil01_000523500</name>
</gene>
<evidence type="ECO:0000256" key="2">
    <source>
        <dbReference type="SAM" id="MobiDB-lite"/>
    </source>
</evidence>
<dbReference type="SMART" id="SM00580">
    <property type="entry name" value="PUG"/>
    <property type="match status" value="3"/>
</dbReference>
<dbReference type="InterPro" id="IPR011992">
    <property type="entry name" value="EF-hand-dom_pair"/>
</dbReference>
<dbReference type="InterPro" id="IPR018247">
    <property type="entry name" value="EF_Hand_1_Ca_BS"/>
</dbReference>
<feature type="region of interest" description="Disordered" evidence="2">
    <location>
        <begin position="147"/>
        <end position="166"/>
    </location>
</feature>
<proteinExistence type="predicted"/>
<accession>A0A9W6WS30</accession>
<dbReference type="CDD" id="cd09212">
    <property type="entry name" value="PUB"/>
    <property type="match status" value="2"/>
</dbReference>
<dbReference type="SMART" id="SM00333">
    <property type="entry name" value="TUDOR"/>
    <property type="match status" value="14"/>
</dbReference>
<dbReference type="OrthoDB" id="414540at2759"/>
<feature type="region of interest" description="Disordered" evidence="2">
    <location>
        <begin position="443"/>
        <end position="467"/>
    </location>
</feature>
<sequence length="5405" mass="606793">MLVGIVGTEDIGVLIQIRASSNKCVIKLNNGTLKKNVPLDDIEEAKDMSDTKEKRSPIRLGEAAESSPGKSPTKLASWSVDTRRTTDKLKTSSLEVGDSVRARCNGGSRWFPGKILRVNRDGTYDVEYSDGDVERKMAAADVEAATKLDKSPLGASPPRKKGDSLRFEVGDKVKARYKKGTKFFSGEIARVRSDSTYDIKYDDGDSETRVERDMIEPNSQAPTRKYDNDDDNLSSKPKKSSGFRVDQHIKVRYKGGKILFPGKIKRVHSDGTYDILYDDGDEEKRVKAESIEAVGEPRADSDEGHKSKAPTSRSNTFKVGRQVKVRYKKGKRLFRGRISRVRSDGTYDINYDDGEMETRVEASLIEVSDEDDMFADSDNDNTQSSSTKKKAMSWEVGDRIKAYYGKGKRLFPGKIAKVHMNGTYDILYDDGDSESRVDASLVEGVASEQRSKPRPKSSGNRPLQVGDAVKAKYKRGTKFFPGKITRERMDGTFDIRYDDGDVEECVEVDLIQRVDDVDKTDEGADTEKKSSKSFEVGDIVKAPFKRGTKLFRGKISRVRSDGTYDISFDDGDQDTHIPSNLIEPEKKLDAKPKLKVGDTVQARYKKGNKLFAAIITKVRSDGTYDVEYDDGDVEMGVEYEMIEVSESKMRGGGDRTESPKPAKTLKVGDKVRARYNKGSKLLNGEITAVHRDGTYDIRYDDGDKEKYVESKDIIAAEDEEESHSPAKSSNTLKVGDPIEANYKNGVKKFPGKISRVQSDGTYDIAYNDGDSERRVPRSRITSKKDDDSSPQKYVGFAVGDAIKAKYKKGTKYFPGKIVRVRSDGTYDIAYDDGDSESRVDAALIISAALETSKASEHSPKLSNKAKQFEVGDAIKARYKKGAKLFAGKITRVRSDGTYDVRYDDGDTEMHVEGSYIVGDEKPDTADEKKPGSFAVGDKVNARYKGGVKAFPGKIVKVRMDGTFDVKYDDGDMEVRMKSSAIELVPETKIKKLEAKASKDKDDIFGDSDSDEKNKKGSKKKAAINVGDVVEANFKQKGKFHRGKVVRVRSDGTFDIEYDVGASESRISVKDMKKINDNQETSDDNMKKQKKSKEKKLHHSTDSEQEEDKPSLKKLTKKSKLRSSSESSESGRESSVPLKKGDKVTYRKAGSSKSRRVGTVKKVHSDGSCDIKYGDGDILKRVARQLVVGCSDSEDSDDVSPHKASQNRQRTKEVIFRRHERVIASWQRSSKLSKPRMTDKWLNATVLERNSDDTYTVLRRLFDSDSLQTYKRLFKESDSKGSGKISRSKIIAIVEELMAVSNVTKIDRPNHSSNRSDDDNSSPNHILTEWFATHDDLRIHRHFGFMTLMLAFAYAKSRLGKLRMEQSVATVLEGRFASYHENKRQLELWQQKLGYRLFETLQRHFHDHALPNMIPSRIRVSELSLVFEQVARQAVPKKPLEVYLQQHQLFPHNTLLLPEFLCCYYQLYGSASIASGSWSGAVDLRPIAFVASCLFSNGDNVCKRHGDLVRRLSVGRTQAQQDLILHFRETFESLLSTELRSVESHQELLLDTSQLSAFAVKVAPDPSLLEPALTTLRKRSGAVSLVEVYGCCGFIIDELTSAPTIRNAIEKMRMRIDLAEVRRVIGLVRNICVKILRFPHNADYWRIRSDNSAFQQKIGRFDGATSLLEAVGFVEHHKTHFELRGARNSEGKRVSALEKTTLDSLRDKCIQLDGELSLFDGVESISSILQRISEERESKGSQFTLDECREVLKYLGLYIENVLKNPKDSRCWRIRETNKMFQRQIGYLPYAAELMESIGFELEQTSNGNAYTLRGTSMKDVSAKNANLSSASLSNFAFTTVSSQMEWFLWRRKQEIDSLLEDEMRYLHDIVGHFPKSHNLDDRDTAHKLPNGYAREDVVVKMYPYGTNAVETFNKTSIQRLQLEMMRDAFNKMDVDQKGFLIEADFSRTYGSPSTRPVWSRCDAFDIGKDGKVDFNDFVAALGPLLDHSYELTTDKSGERVASSVRDDANLSLCELVSLAVGKLRLETGCSVAAVTLEVLLTFFHCIVQEPGNNSFWIVDEKTTVGSKILRFPAARELLRLVGFRETTSASGASNPNRTVRQLELQPQRVRFKTSESLSEPTSLDTATISRCQTIAAMLCGHYRGLKTPSISDISAVSSAIADTEQLSGDWRQVVQLAMKCIRNIEAHPQSPRYRELNTATNIFMKVVGRVQGGLELLLSLGFRETDSGTLIIASDKPLNELAARRFELEVGLALLHLKANPEHGLPGAAVSKHHYKSVVQSLANSTSSSRQISDGAGSLAAQSITIKRGQDQRRERASQALPGSFAVASVQPYQAKTPVTKSSLARRRTRSARTVTDPIEREILLDFPPNEDVRRSKSSNRGQPASNVLSRKQRNGQALHNGKQRQRRVHNKSPPASSNTMLLAENAVPGNETIIVQKGQFVPRGTYVRIGAEITDLYEERMVVDVSSNGEHAPGLTRLRLGIPLRFFHPSKELVSTLLLPSTMELSKRLEMSDTQDDLKTLKFKSVSALATSFEDMTTLSVVSPNVRVGPSMRYVASWGGSFSSNGARDKPSKVLVVGDYLTERKIQAHWEGLVLQFGPSNKKVRIGDVKWIIRRNAYLSLLLSTATCENKKSMALRIKNDDFQITYEGFCDYFSLPPSIALPGLQNHEDEEDKLHLPLAYLKKHFQLLAQSTTSTVDGYKAVQTGQLLYRVYKDIQDHPPVVSEDPHDNQSGRDKVQAICLQLENGFIGTQQPEQISWPQLVYFVRYNKRLNTPEIFPSSGYELVLNDGKNIGTSCRDVAEIVLGMHGSRLVALYFDGSMEVWNLLGASATLESRSVVLFSTKNNALEPTAKKGKADEQQGLESKRHRSRKTFMQAWGDANQISPPSDTQGKRISAYILQFKRMTEASGALIRFCAWDSIVCVNASILEETGSGSLRFFRFGHHVLSPVRQIAIKHCKVECSVVRSSNSRSANTNGSSAQKWEYCASTGIIKTFEITDDGSKVVFQTGSDSILWVVCAGTGDVLCHANLQAAQVGRFRALFQVINSDLGYGGMPTLYATTSAKSYRHVGMWRLPLGTEVLQSFERTKIFSFGKTKVATAASIALFKDMLFVASRDGTVIIWSNAIDQCSPIQPLTCVQIPLQNQKLYSIFCQSLQPESREFRTSQIEVEDRAAAEIDRWEVEMLQAFSPSPLRFALYLFDDNEVVRLSIPGKFDIRLVTLDDPTFEFDVFLVPVSGVEQNKARRVTLQKHRIVRVLFIALHYSSSGVFAQKKVQEFFMDLEKYNIMWKARNEMNKFALSYQENVAVKLRTFYRRDDGEHVELTQSHFRKEYNLTSKSQENTPVLVIGAVVKSSGRDQMQFQAWKLTINWLENDMGIEVESWHQQYTKQTLARRSSYRLETERLLRVRKDFERQERLAYLEHRQNALVRCMIRNIIASSHHQEKAADNLLKAVNVLVLASFDAQVEIHPAEAYLKGLLNASLSKSKDDQSVEIPRIQTSFLVNLIQSQEDRCVCAGAWLKCISQAILVIEKTEVKTSFTWDQLSLIARQIEARTLTIADLGALFVNIGLTDSACLSDSIQICSSSSSLSGLILQLYHFLSSKEGNHDTSAIESKMDTLLSPHTVVEFIIECTSFTAFFKTKMIDLKTNAATLVRSMNEQAAPEATYALQRKVRRWQQELRQVAQIQNGMCTEVPVDERVGTAVPSAEDLQQLQRLLKAPLPYISPNLSSITLDDRCNTIRCCDRFVINAIGRVATGGVEFKSLSVLYVLIENGADVDERFQQERAFLKKLQHFKVREYFLPACLDVSSVPILPAPNASLVYSSDTDEMRCIVSESLSGWSSLSECLALIGSSIVSKDYWLKPIWFWSLHMLMMLLTMQNERFNLKQGVDMDMLLVSPDGRDLRLCSLAGGEFIRFGESDEDEDTLSQSMTKAFGYFLFDLLQRNFSAQDTDYVSTNNIQGDQHDNSDDVLCGMRNQLLHLLGSTKSSDESSICLTDFSSVSQILSLGNGTRDGEELEKLCQLALLALQPANTRPRLHSIWVFVGKPGLESPLESSILLEMRLKHLISIVEQQRLLQRLVRGLRVCTDECSEANQISVQWVIEVWNTCIERIFRFRELALNDDTKDETACKIFTQTLTQLLNHNVPHQLVSMTMRYFTQCSKSGDREQGQKSIQSLLKGFSDVLSQVETKTNSDELPQNALLMRTIQQILNCLISMASGQIPVRGMHEGIRSTTTRYHRDAATNAVLWRLTEPIFRDLLAIDMTSSKYDVLMKWTGSRRPPFGYISMFLIHYEAEFNALEASVHTLNLWWSDHEPLIPQHTPKSAAEKELVDNGFPVEPMTTHYIRCLYETKEIEFKLTIGVRVPKFRLATLQQFFGPTFFERRCCFPMVFVQPLVARVWSSIDFEQLICTLLRDGDEKIVFGALSLLECSTRVFRFDALRSPRIRVFKEHGFETSTAPSPQTYFVFSCVERAFALQLTSLSIVNEVKRVLDQTTRALKVLGESGTSSASRSQHTLVGILCVGVAWLINCLHGGEVSTQFWGITGIDHLIIGHCKANSLPFVKIKDSNMMNQVFQQGKRIAQQNTMMGSKWRVFTFGTTDSLDHGVGCASRNTSPFRLILEEIVAVGSNRAIGLMRTLLLSRTFREEVAFNDGFAVTCHNAAFQQDLISSSDYGKVSHAIDLARDITQLNGTVNEQIQLILYTKALFVHHAATAARLRVCVFAPVCREVWSWMEAAWYTIVHHPSPKGDSYDEKAVKLSRAQGDVVITGLKLLHSIITHPSVLIGDIVELTTLSSERDENPTTILNKLFFLISSLPQGLQKRRGCTLEVLIECAVAMLINAVRSRKYDEVALETVTISVDVPLMLELLVLDCGFEICERTTLLSIDTKQQLWSTLLFFDSRKITSQILDTNFLDVAVMAKLLSQDMNTCSTDSDVHILNQRLEAVLLLDILVSAASHQENSVNTQMLFADTCKLLLHHDIIAKEAQFVRKAPHSSHAILKHVAVSKRVMQLACCLCVDFSSQTPSRIFVELLENVGVPAWVVAFHQAQLGQHDKNNSLKLSTRVELFWKDWQGCGADATKSTNRTRVVEPIPKRKSEKAIRQAALHVRRSASQASGHFRAREKAQVEVDQMASSEVSDEDKPVKPLVSVSPVKLTKPMPEIPKPKWTAAGITESAEKSPSVVQTLLSIDAESALRLMKEKSTAPPKSRQKQPKSLTVDDALDSDAYSPFPAGSSSEEEAQRRADRKARRKRKQSQEKPSGDRESKESESKLERDSIASRQTRESDGRTSSSPSSSSVASRDRRHKKLQRPQAMRQTPKDCIQPAAPPRDQQLDALRAIFRKYDVDDDGAISFIDLRRAMDKQMTGQSHRLSDVEIQCWITEKDRSGQGVVSFEDFAAAFQAQLKR</sequence>
<feature type="compositionally biased region" description="Basic and acidic residues" evidence="2">
    <location>
        <begin position="5253"/>
        <end position="5286"/>
    </location>
</feature>
<organism evidence="4 5">
    <name type="scientific">Phytophthora lilii</name>
    <dbReference type="NCBI Taxonomy" id="2077276"/>
    <lineage>
        <taxon>Eukaryota</taxon>
        <taxon>Sar</taxon>
        <taxon>Stramenopiles</taxon>
        <taxon>Oomycota</taxon>
        <taxon>Peronosporomycetes</taxon>
        <taxon>Peronosporales</taxon>
        <taxon>Peronosporaceae</taxon>
        <taxon>Phytophthora</taxon>
    </lineage>
</organism>
<feature type="region of interest" description="Disordered" evidence="2">
    <location>
        <begin position="762"/>
        <end position="790"/>
    </location>
</feature>
<dbReference type="CDD" id="cd00051">
    <property type="entry name" value="EFh"/>
    <property type="match status" value="1"/>
</dbReference>
<feature type="region of interest" description="Disordered" evidence="2">
    <location>
        <begin position="290"/>
        <end position="315"/>
    </location>
</feature>
<dbReference type="Gene3D" id="2.30.30.140">
    <property type="match status" value="14"/>
</dbReference>
<feature type="compositionally biased region" description="Polar residues" evidence="2">
    <location>
        <begin position="68"/>
        <end position="80"/>
    </location>
</feature>
<dbReference type="SMART" id="SM00743">
    <property type="entry name" value="Agenet"/>
    <property type="match status" value="9"/>
</dbReference>
<dbReference type="Pfam" id="PF09409">
    <property type="entry name" value="PUB"/>
    <property type="match status" value="2"/>
</dbReference>
<feature type="compositionally biased region" description="Basic residues" evidence="2">
    <location>
        <begin position="1087"/>
        <end position="1097"/>
    </location>
</feature>
<feature type="compositionally biased region" description="Basic and acidic residues" evidence="2">
    <location>
        <begin position="290"/>
        <end position="306"/>
    </location>
</feature>
<dbReference type="Gene3D" id="1.20.58.2190">
    <property type="match status" value="3"/>
</dbReference>
<dbReference type="PANTHER" id="PTHR34157:SF2">
    <property type="entry name" value="TUZIN"/>
    <property type="match status" value="1"/>
</dbReference>
<feature type="region of interest" description="Disordered" evidence="2">
    <location>
        <begin position="5198"/>
        <end position="5326"/>
    </location>
</feature>
<feature type="compositionally biased region" description="Polar residues" evidence="2">
    <location>
        <begin position="2379"/>
        <end position="2398"/>
    </location>
</feature>
<evidence type="ECO:0000256" key="1">
    <source>
        <dbReference type="ARBA" id="ARBA00022837"/>
    </source>
</evidence>
<dbReference type="SUPFAM" id="SSF47473">
    <property type="entry name" value="EF-hand"/>
    <property type="match status" value="2"/>
</dbReference>